<dbReference type="EMBL" id="CAJOBA010000143">
    <property type="protein sequence ID" value="CAF3508039.1"/>
    <property type="molecule type" value="Genomic_DNA"/>
</dbReference>
<protein>
    <submittedName>
        <fullName evidence="2">Uncharacterized protein</fullName>
    </submittedName>
</protein>
<dbReference type="EMBL" id="CAJNOK010000144">
    <property type="protein sequence ID" value="CAF0732326.1"/>
    <property type="molecule type" value="Genomic_DNA"/>
</dbReference>
<dbReference type="EMBL" id="CAJOBC010000896">
    <property type="protein sequence ID" value="CAF3636903.1"/>
    <property type="molecule type" value="Genomic_DNA"/>
</dbReference>
<sequence>MSFLFTSSTFLPSLLSKLVERKLQYLSLSVGLIFCCSAYQRYNRLKNELQHYERREQTILTLNKQKQQELYFLQTNITQLEETVEQTFVISSKLPRYMPTSSPGLEATTTTTTTTEYIHNEIDYDTNNSIVSRKDVILDSYTEKGSLVDYIDILYCNDSRLDTTKAKF</sequence>
<evidence type="ECO:0000313" key="3">
    <source>
        <dbReference type="EMBL" id="CAF3508039.1"/>
    </source>
</evidence>
<keyword evidence="5" id="KW-1185">Reference proteome</keyword>
<dbReference type="EMBL" id="CAJNOQ010000895">
    <property type="protein sequence ID" value="CAF0849109.1"/>
    <property type="molecule type" value="Genomic_DNA"/>
</dbReference>
<name>A0A813VQ48_9BILA</name>
<reference evidence="2" key="1">
    <citation type="submission" date="2021-02" db="EMBL/GenBank/DDBJ databases">
        <authorList>
            <person name="Nowell W R."/>
        </authorList>
    </citation>
    <scope>NUCLEOTIDE SEQUENCE</scope>
</reference>
<evidence type="ECO:0000313" key="4">
    <source>
        <dbReference type="EMBL" id="CAF3636903.1"/>
    </source>
</evidence>
<dbReference type="AlphaFoldDB" id="A0A813VQ48"/>
<dbReference type="Proteomes" id="UP000682733">
    <property type="component" value="Unassembled WGS sequence"/>
</dbReference>
<accession>A0A813VQ48</accession>
<dbReference type="Proteomes" id="UP000677228">
    <property type="component" value="Unassembled WGS sequence"/>
</dbReference>
<comment type="caution">
    <text evidence="2">The sequence shown here is derived from an EMBL/GenBank/DDBJ whole genome shotgun (WGS) entry which is preliminary data.</text>
</comment>
<proteinExistence type="predicted"/>
<evidence type="ECO:0000313" key="2">
    <source>
        <dbReference type="EMBL" id="CAF0849109.1"/>
    </source>
</evidence>
<dbReference type="Proteomes" id="UP000681722">
    <property type="component" value="Unassembled WGS sequence"/>
</dbReference>
<gene>
    <name evidence="2" type="ORF">GPM918_LOCUS5976</name>
    <name evidence="1" type="ORF">OVA965_LOCUS895</name>
    <name evidence="4" type="ORF">SRO942_LOCUS5984</name>
    <name evidence="3" type="ORF">TMI583_LOCUS892</name>
</gene>
<organism evidence="2 5">
    <name type="scientific">Didymodactylos carnosus</name>
    <dbReference type="NCBI Taxonomy" id="1234261"/>
    <lineage>
        <taxon>Eukaryota</taxon>
        <taxon>Metazoa</taxon>
        <taxon>Spiralia</taxon>
        <taxon>Gnathifera</taxon>
        <taxon>Rotifera</taxon>
        <taxon>Eurotatoria</taxon>
        <taxon>Bdelloidea</taxon>
        <taxon>Philodinida</taxon>
        <taxon>Philodinidae</taxon>
        <taxon>Didymodactylos</taxon>
    </lineage>
</organism>
<evidence type="ECO:0000313" key="5">
    <source>
        <dbReference type="Proteomes" id="UP000663829"/>
    </source>
</evidence>
<evidence type="ECO:0000313" key="1">
    <source>
        <dbReference type="EMBL" id="CAF0732326.1"/>
    </source>
</evidence>
<dbReference type="Proteomes" id="UP000663829">
    <property type="component" value="Unassembled WGS sequence"/>
</dbReference>